<sequence>MYTHKSEECSKRISKRQATDPVEVSDRNRRAQKANKQCSWTGRARVERRRCQQMLFQLALCRALIKPTAAEPPRMSADRAGGAAACARRSNECYLRFRQIDINPHLLIVSNHITVCSSATRFPYTCCSEPQLFYVIDGMVA</sequence>
<evidence type="ECO:0000313" key="3">
    <source>
        <dbReference type="Proteomes" id="UP000299102"/>
    </source>
</evidence>
<feature type="region of interest" description="Disordered" evidence="1">
    <location>
        <begin position="1"/>
        <end position="30"/>
    </location>
</feature>
<evidence type="ECO:0000313" key="2">
    <source>
        <dbReference type="EMBL" id="GBP49051.1"/>
    </source>
</evidence>
<accession>A0A4C1WD83</accession>
<reference evidence="2 3" key="1">
    <citation type="journal article" date="2019" name="Commun. Biol.">
        <title>The bagworm genome reveals a unique fibroin gene that provides high tensile strength.</title>
        <authorList>
            <person name="Kono N."/>
            <person name="Nakamura H."/>
            <person name="Ohtoshi R."/>
            <person name="Tomita M."/>
            <person name="Numata K."/>
            <person name="Arakawa K."/>
        </authorList>
    </citation>
    <scope>NUCLEOTIDE SEQUENCE [LARGE SCALE GENOMIC DNA]</scope>
</reference>
<gene>
    <name evidence="2" type="ORF">EVAR_81611_1</name>
</gene>
<proteinExistence type="predicted"/>
<protein>
    <submittedName>
        <fullName evidence="2">Uncharacterized protein</fullName>
    </submittedName>
</protein>
<organism evidence="2 3">
    <name type="scientific">Eumeta variegata</name>
    <name type="common">Bagworm moth</name>
    <name type="synonym">Eumeta japonica</name>
    <dbReference type="NCBI Taxonomy" id="151549"/>
    <lineage>
        <taxon>Eukaryota</taxon>
        <taxon>Metazoa</taxon>
        <taxon>Ecdysozoa</taxon>
        <taxon>Arthropoda</taxon>
        <taxon>Hexapoda</taxon>
        <taxon>Insecta</taxon>
        <taxon>Pterygota</taxon>
        <taxon>Neoptera</taxon>
        <taxon>Endopterygota</taxon>
        <taxon>Lepidoptera</taxon>
        <taxon>Glossata</taxon>
        <taxon>Ditrysia</taxon>
        <taxon>Tineoidea</taxon>
        <taxon>Psychidae</taxon>
        <taxon>Oiketicinae</taxon>
        <taxon>Eumeta</taxon>
    </lineage>
</organism>
<keyword evidence="3" id="KW-1185">Reference proteome</keyword>
<dbReference type="Proteomes" id="UP000299102">
    <property type="component" value="Unassembled WGS sequence"/>
</dbReference>
<dbReference type="EMBL" id="BGZK01000536">
    <property type="protein sequence ID" value="GBP49051.1"/>
    <property type="molecule type" value="Genomic_DNA"/>
</dbReference>
<name>A0A4C1WD83_EUMVA</name>
<dbReference type="AlphaFoldDB" id="A0A4C1WD83"/>
<comment type="caution">
    <text evidence="2">The sequence shown here is derived from an EMBL/GenBank/DDBJ whole genome shotgun (WGS) entry which is preliminary data.</text>
</comment>
<evidence type="ECO:0000256" key="1">
    <source>
        <dbReference type="SAM" id="MobiDB-lite"/>
    </source>
</evidence>
<feature type="compositionally biased region" description="Basic and acidic residues" evidence="1">
    <location>
        <begin position="1"/>
        <end position="11"/>
    </location>
</feature>